<keyword evidence="5" id="KW-0732">Signal</keyword>
<feature type="signal peptide" evidence="5">
    <location>
        <begin position="1"/>
        <end position="21"/>
    </location>
</feature>
<organism evidence="7 8">
    <name type="scientific">Piscinibacterium candidicorallinum</name>
    <dbReference type="NCBI Taxonomy" id="1793872"/>
    <lineage>
        <taxon>Bacteria</taxon>
        <taxon>Pseudomonadati</taxon>
        <taxon>Pseudomonadota</taxon>
        <taxon>Betaproteobacteria</taxon>
        <taxon>Burkholderiales</taxon>
        <taxon>Piscinibacterium</taxon>
    </lineage>
</organism>
<evidence type="ECO:0000256" key="2">
    <source>
        <dbReference type="ARBA" id="ARBA00034247"/>
    </source>
</evidence>
<dbReference type="EC" id="2.7.7.65" evidence="1"/>
<dbReference type="GO" id="GO:0052621">
    <property type="term" value="F:diguanylate cyclase activity"/>
    <property type="evidence" value="ECO:0007669"/>
    <property type="project" value="UniProtKB-EC"/>
</dbReference>
<feature type="transmembrane region" description="Helical" evidence="4">
    <location>
        <begin position="434"/>
        <end position="454"/>
    </location>
</feature>
<gene>
    <name evidence="7" type="ORF">ACFOEN_16370</name>
</gene>
<dbReference type="SMART" id="SM00028">
    <property type="entry name" value="TPR"/>
    <property type="match status" value="6"/>
</dbReference>
<dbReference type="InterPro" id="IPR019734">
    <property type="entry name" value="TPR_rpt"/>
</dbReference>
<dbReference type="InterPro" id="IPR000160">
    <property type="entry name" value="GGDEF_dom"/>
</dbReference>
<evidence type="ECO:0000313" key="7">
    <source>
        <dbReference type="EMBL" id="MFC3149198.1"/>
    </source>
</evidence>
<dbReference type="NCBIfam" id="TIGR00254">
    <property type="entry name" value="GGDEF"/>
    <property type="match status" value="1"/>
</dbReference>
<dbReference type="Proteomes" id="UP001595556">
    <property type="component" value="Unassembled WGS sequence"/>
</dbReference>
<keyword evidence="4" id="KW-0812">Transmembrane</keyword>
<comment type="catalytic activity">
    <reaction evidence="2">
        <text>2 GTP = 3',3'-c-di-GMP + 2 diphosphate</text>
        <dbReference type="Rhea" id="RHEA:24898"/>
        <dbReference type="ChEBI" id="CHEBI:33019"/>
        <dbReference type="ChEBI" id="CHEBI:37565"/>
        <dbReference type="ChEBI" id="CHEBI:58805"/>
        <dbReference type="EC" id="2.7.7.65"/>
    </reaction>
</comment>
<dbReference type="SMART" id="SM00267">
    <property type="entry name" value="GGDEF"/>
    <property type="match status" value="1"/>
</dbReference>
<protein>
    <recommendedName>
        <fullName evidence="1">diguanylate cyclase</fullName>
        <ecNumber evidence="1">2.7.7.65</ecNumber>
    </recommendedName>
</protein>
<dbReference type="Gene3D" id="3.30.70.270">
    <property type="match status" value="1"/>
</dbReference>
<keyword evidence="8" id="KW-1185">Reference proteome</keyword>
<reference evidence="8" key="1">
    <citation type="journal article" date="2019" name="Int. J. Syst. Evol. Microbiol.">
        <title>The Global Catalogue of Microorganisms (GCM) 10K type strain sequencing project: providing services to taxonomists for standard genome sequencing and annotation.</title>
        <authorList>
            <consortium name="The Broad Institute Genomics Platform"/>
            <consortium name="The Broad Institute Genome Sequencing Center for Infectious Disease"/>
            <person name="Wu L."/>
            <person name="Ma J."/>
        </authorList>
    </citation>
    <scope>NUCLEOTIDE SEQUENCE [LARGE SCALE GENOMIC DNA]</scope>
    <source>
        <strain evidence="8">KCTC 52168</strain>
    </source>
</reference>
<feature type="domain" description="GGDEF" evidence="6">
    <location>
        <begin position="497"/>
        <end position="627"/>
    </location>
</feature>
<dbReference type="Gene3D" id="1.25.40.10">
    <property type="entry name" value="Tetratricopeptide repeat domain"/>
    <property type="match status" value="2"/>
</dbReference>
<evidence type="ECO:0000256" key="5">
    <source>
        <dbReference type="SAM" id="SignalP"/>
    </source>
</evidence>
<evidence type="ECO:0000256" key="1">
    <source>
        <dbReference type="ARBA" id="ARBA00012528"/>
    </source>
</evidence>
<accession>A0ABV7H9I6</accession>
<evidence type="ECO:0000256" key="4">
    <source>
        <dbReference type="SAM" id="Phobius"/>
    </source>
</evidence>
<keyword evidence="4" id="KW-1133">Transmembrane helix</keyword>
<dbReference type="RefSeq" id="WP_377305777.1">
    <property type="nucleotide sequence ID" value="NZ_CP180191.1"/>
</dbReference>
<dbReference type="InterPro" id="IPR029787">
    <property type="entry name" value="Nucleotide_cyclase"/>
</dbReference>
<feature type="coiled-coil region" evidence="3">
    <location>
        <begin position="124"/>
        <end position="177"/>
    </location>
</feature>
<dbReference type="PANTHER" id="PTHR45138">
    <property type="entry name" value="REGULATORY COMPONENTS OF SENSORY TRANSDUCTION SYSTEM"/>
    <property type="match status" value="1"/>
</dbReference>
<sequence>MTHKPLLCASALLLCAFCLHAVPAAASPAVIQLLDEAERLEARDPKSAMQRTSEALAALDAQGAAADEGLRRRALVQRCWLQASNRLTDPLLDVDKTLASPLFGTWDAQRAELRLCRGALLVNQRTLNEASREYEAVLAEAERLGNRALLADALTLRAEMRTELADHAAALADLQRAYDINTQLARSRSQQQVLNNIANLYSDNNVGAYEQAIDHYKRLLDLQKADQAERDAAVTLHNLAATYEAKKDFPQALALFRQGREIEQSLGLQAETMQANRAIARTLIKLGQPEDALPMLDEALRFFERAGDEDSVAQMRTTRGVALQALARPRDALVELNAALAVFERQSDDAFIEFIEGQRALAFAALGQWKAAAQARERQIALVRTLTEAARNKQFARLQVQFDTARKEEQNAALFAENTARRQALEDAGRIQRLQWLLIAVGGVGLLGLAAMTWRQLTLSRRMRDLALSDELTRLPNRRNLLAQAQLRMDQADEDKVPLSVLAIDIDHFKRVNDVYGHEAGDLVLRRVAQACTGALRTNDVIGRVGGEEFVAVLSDADREVARAVAERMRSAVEALRFPDVDPGLRVTISLGVAQRGELEPMLAPLAARADAALYRAKQAGRNRIEE</sequence>
<keyword evidence="7" id="KW-0808">Transferase</keyword>
<dbReference type="CDD" id="cd01949">
    <property type="entry name" value="GGDEF"/>
    <property type="match status" value="1"/>
</dbReference>
<dbReference type="InterPro" id="IPR043128">
    <property type="entry name" value="Rev_trsase/Diguanyl_cyclase"/>
</dbReference>
<feature type="chain" id="PRO_5047066912" description="diguanylate cyclase" evidence="5">
    <location>
        <begin position="22"/>
        <end position="627"/>
    </location>
</feature>
<name>A0ABV7H9I6_9BURK</name>
<dbReference type="SUPFAM" id="SSF48452">
    <property type="entry name" value="TPR-like"/>
    <property type="match status" value="2"/>
</dbReference>
<dbReference type="Pfam" id="PF00990">
    <property type="entry name" value="GGDEF"/>
    <property type="match status" value="1"/>
</dbReference>
<dbReference type="PANTHER" id="PTHR45138:SF9">
    <property type="entry name" value="DIGUANYLATE CYCLASE DGCM-RELATED"/>
    <property type="match status" value="1"/>
</dbReference>
<dbReference type="EMBL" id="JBHRTI010000010">
    <property type="protein sequence ID" value="MFC3149198.1"/>
    <property type="molecule type" value="Genomic_DNA"/>
</dbReference>
<dbReference type="InterPro" id="IPR011990">
    <property type="entry name" value="TPR-like_helical_dom_sf"/>
</dbReference>
<dbReference type="InterPro" id="IPR050469">
    <property type="entry name" value="Diguanylate_Cyclase"/>
</dbReference>
<evidence type="ECO:0000259" key="6">
    <source>
        <dbReference type="PROSITE" id="PS50887"/>
    </source>
</evidence>
<dbReference type="Pfam" id="PF13424">
    <property type="entry name" value="TPR_12"/>
    <property type="match status" value="2"/>
</dbReference>
<keyword evidence="7" id="KW-0548">Nucleotidyltransferase</keyword>
<evidence type="ECO:0000256" key="3">
    <source>
        <dbReference type="SAM" id="Coils"/>
    </source>
</evidence>
<dbReference type="SUPFAM" id="SSF55073">
    <property type="entry name" value="Nucleotide cyclase"/>
    <property type="match status" value="1"/>
</dbReference>
<proteinExistence type="predicted"/>
<evidence type="ECO:0000313" key="8">
    <source>
        <dbReference type="Proteomes" id="UP001595556"/>
    </source>
</evidence>
<keyword evidence="3" id="KW-0175">Coiled coil</keyword>
<keyword evidence="4" id="KW-0472">Membrane</keyword>
<dbReference type="PROSITE" id="PS50887">
    <property type="entry name" value="GGDEF"/>
    <property type="match status" value="1"/>
</dbReference>
<comment type="caution">
    <text evidence="7">The sequence shown here is derived from an EMBL/GenBank/DDBJ whole genome shotgun (WGS) entry which is preliminary data.</text>
</comment>